<name>A0A1R1JR03_ALCXX</name>
<dbReference type="InterPro" id="IPR036291">
    <property type="entry name" value="NAD(P)-bd_dom_sf"/>
</dbReference>
<dbReference type="Gene3D" id="3.40.50.720">
    <property type="entry name" value="NAD(P)-binding Rossmann-like Domain"/>
    <property type="match status" value="1"/>
</dbReference>
<dbReference type="Pfam" id="PF13561">
    <property type="entry name" value="adh_short_C2"/>
    <property type="match status" value="1"/>
</dbReference>
<dbReference type="Proteomes" id="UP000187251">
    <property type="component" value="Unassembled WGS sequence"/>
</dbReference>
<evidence type="ECO:0000256" key="1">
    <source>
        <dbReference type="ARBA" id="ARBA00006484"/>
    </source>
</evidence>
<dbReference type="PRINTS" id="PR00081">
    <property type="entry name" value="GDHRDH"/>
</dbReference>
<comment type="caution">
    <text evidence="2">The sequence shown here is derived from an EMBL/GenBank/DDBJ whole genome shotgun (WGS) entry which is preliminary data.</text>
</comment>
<dbReference type="SUPFAM" id="SSF51735">
    <property type="entry name" value="NAD(P)-binding Rossmann-fold domains"/>
    <property type="match status" value="1"/>
</dbReference>
<dbReference type="PANTHER" id="PTHR42879">
    <property type="entry name" value="3-OXOACYL-(ACYL-CARRIER-PROTEIN) REDUCTASE"/>
    <property type="match status" value="1"/>
</dbReference>
<protein>
    <submittedName>
        <fullName evidence="2">3-oxoacyl-ACP reductase</fullName>
    </submittedName>
</protein>
<gene>
    <name evidence="2" type="ORF">BIZ92_29650</name>
</gene>
<dbReference type="EMBL" id="MJMN01000022">
    <property type="protein sequence ID" value="OMG83830.1"/>
    <property type="molecule type" value="Genomic_DNA"/>
</dbReference>
<evidence type="ECO:0000313" key="2">
    <source>
        <dbReference type="EMBL" id="OMG83830.1"/>
    </source>
</evidence>
<sequence length="261" mass="26910">MDLGISNKTALVFGAGGGLGGAIASSLAAEGVRVALADINAEAVERNASAIAARGGKAIALPWDLGDLGVIDANVHSVEEQLGPVDILINNTGGPPPTPVAGQPIDLWLKHFQSMVLSVVAITDRVLPGMKERGFGRIITSTSSGVVAPIPNLGLSNALRVSLLGWSKTLAKEVGSVGITCNIVLPGRVATARTQFLDSQKAKRENRDVHAVSEESAATIALGRYGEPREYADVVTFLASARASYVTGSVIRVDGGLLANI</sequence>
<comment type="similarity">
    <text evidence="1">Belongs to the short-chain dehydrogenases/reductases (SDR) family.</text>
</comment>
<dbReference type="RefSeq" id="WP_076413320.1">
    <property type="nucleotide sequence ID" value="NZ_AP028040.1"/>
</dbReference>
<dbReference type="PANTHER" id="PTHR42879:SF6">
    <property type="entry name" value="NADPH-DEPENDENT REDUCTASE BACG"/>
    <property type="match status" value="1"/>
</dbReference>
<dbReference type="InterPro" id="IPR050259">
    <property type="entry name" value="SDR"/>
</dbReference>
<dbReference type="AlphaFoldDB" id="A0A1R1JR03"/>
<evidence type="ECO:0000313" key="3">
    <source>
        <dbReference type="Proteomes" id="UP000187251"/>
    </source>
</evidence>
<reference evidence="2 3" key="1">
    <citation type="submission" date="2016-09" db="EMBL/GenBank/DDBJ databases">
        <title>Phylogenomics of Achromobacter.</title>
        <authorList>
            <person name="Jeukens J."/>
            <person name="Freschi L."/>
            <person name="Vincent A.T."/>
            <person name="Emond-Rheault J.-G."/>
            <person name="Kukavica-Ibrulj I."/>
            <person name="Charette S.J."/>
            <person name="Levesque R.C."/>
        </authorList>
    </citation>
    <scope>NUCLEOTIDE SEQUENCE [LARGE SCALE GENOMIC DNA]</scope>
    <source>
        <strain evidence="2 3">AUS488</strain>
    </source>
</reference>
<accession>A0A1R1JR03</accession>
<proteinExistence type="inferred from homology"/>
<dbReference type="InterPro" id="IPR002347">
    <property type="entry name" value="SDR_fam"/>
</dbReference>
<dbReference type="OrthoDB" id="9793325at2"/>
<organism evidence="2 3">
    <name type="scientific">Alcaligenes xylosoxydans xylosoxydans</name>
    <name type="common">Achromobacter xylosoxidans</name>
    <dbReference type="NCBI Taxonomy" id="85698"/>
    <lineage>
        <taxon>Bacteria</taxon>
        <taxon>Pseudomonadati</taxon>
        <taxon>Pseudomonadota</taxon>
        <taxon>Betaproteobacteria</taxon>
        <taxon>Burkholderiales</taxon>
        <taxon>Alcaligenaceae</taxon>
        <taxon>Achromobacter</taxon>
    </lineage>
</organism>